<dbReference type="EMBL" id="MLJW01000669">
    <property type="protein sequence ID" value="OIQ83823.1"/>
    <property type="molecule type" value="Genomic_DNA"/>
</dbReference>
<organism evidence="2">
    <name type="scientific">mine drainage metagenome</name>
    <dbReference type="NCBI Taxonomy" id="410659"/>
    <lineage>
        <taxon>unclassified sequences</taxon>
        <taxon>metagenomes</taxon>
        <taxon>ecological metagenomes</taxon>
    </lineage>
</organism>
<comment type="caution">
    <text evidence="2">The sequence shown here is derived from an EMBL/GenBank/DDBJ whole genome shotgun (WGS) entry which is preliminary data.</text>
</comment>
<keyword evidence="1" id="KW-1133">Transmembrane helix</keyword>
<sequence>MKKVLQLIFGDVRNIASVAAAVLLAWTVARWAPAASGWVLVAALIAASVWQGH</sequence>
<protein>
    <submittedName>
        <fullName evidence="2">Uncharacterized protein</fullName>
    </submittedName>
</protein>
<name>A0A1J5QVD8_9ZZZZ</name>
<proteinExistence type="predicted"/>
<feature type="transmembrane region" description="Helical" evidence="1">
    <location>
        <begin position="35"/>
        <end position="52"/>
    </location>
</feature>
<accession>A0A1J5QVD8</accession>
<dbReference type="AlphaFoldDB" id="A0A1J5QVD8"/>
<evidence type="ECO:0000256" key="1">
    <source>
        <dbReference type="SAM" id="Phobius"/>
    </source>
</evidence>
<reference evidence="2" key="1">
    <citation type="submission" date="2016-10" db="EMBL/GenBank/DDBJ databases">
        <title>Sequence of Gallionella enrichment culture.</title>
        <authorList>
            <person name="Poehlein A."/>
            <person name="Muehling M."/>
            <person name="Daniel R."/>
        </authorList>
    </citation>
    <scope>NUCLEOTIDE SEQUENCE</scope>
</reference>
<feature type="transmembrane region" description="Helical" evidence="1">
    <location>
        <begin position="12"/>
        <end position="29"/>
    </location>
</feature>
<gene>
    <name evidence="2" type="ORF">GALL_343680</name>
</gene>
<keyword evidence="1" id="KW-0472">Membrane</keyword>
<evidence type="ECO:0000313" key="2">
    <source>
        <dbReference type="EMBL" id="OIQ83823.1"/>
    </source>
</evidence>
<keyword evidence="1" id="KW-0812">Transmembrane</keyword>